<feature type="domain" description="Amidohydrolase 3" evidence="2">
    <location>
        <begin position="172"/>
        <end position="459"/>
    </location>
</feature>
<dbReference type="InterPro" id="IPR052349">
    <property type="entry name" value="Metallo-hydrolase_Enzymes"/>
</dbReference>
<feature type="compositionally biased region" description="Low complexity" evidence="1">
    <location>
        <begin position="7"/>
        <end position="23"/>
    </location>
</feature>
<name>A0A7Z8JZR7_9CELL</name>
<evidence type="ECO:0000313" key="4">
    <source>
        <dbReference type="Proteomes" id="UP000308121"/>
    </source>
</evidence>
<dbReference type="PANTHER" id="PTHR32027">
    <property type="entry name" value="CYTOSINE DEAMINASE"/>
    <property type="match status" value="1"/>
</dbReference>
<accession>A0A7Z8JZR7</accession>
<proteinExistence type="predicted"/>
<dbReference type="InterPro" id="IPR032466">
    <property type="entry name" value="Metal_Hydrolase"/>
</dbReference>
<dbReference type="Proteomes" id="UP000308121">
    <property type="component" value="Unassembled WGS sequence"/>
</dbReference>
<dbReference type="SUPFAM" id="SSF51556">
    <property type="entry name" value="Metallo-dependent hydrolases"/>
    <property type="match status" value="1"/>
</dbReference>
<dbReference type="SUPFAM" id="SSF51338">
    <property type="entry name" value="Composite domain of metallo-dependent hydrolases"/>
    <property type="match status" value="1"/>
</dbReference>
<gene>
    <name evidence="3" type="ORF">FA014_07570</name>
</gene>
<evidence type="ECO:0000256" key="1">
    <source>
        <dbReference type="SAM" id="MobiDB-lite"/>
    </source>
</evidence>
<dbReference type="EMBL" id="SZYE01000042">
    <property type="protein sequence ID" value="TKR24151.1"/>
    <property type="molecule type" value="Genomic_DNA"/>
</dbReference>
<dbReference type="Gene3D" id="3.20.20.140">
    <property type="entry name" value="Metal-dependent hydrolases"/>
    <property type="match status" value="1"/>
</dbReference>
<organism evidence="3 4">
    <name type="scientific">Cellulomonas hominis</name>
    <dbReference type="NCBI Taxonomy" id="156981"/>
    <lineage>
        <taxon>Bacteria</taxon>
        <taxon>Bacillati</taxon>
        <taxon>Actinomycetota</taxon>
        <taxon>Actinomycetes</taxon>
        <taxon>Micrococcales</taxon>
        <taxon>Cellulomonadaceae</taxon>
        <taxon>Cellulomonas</taxon>
    </lineage>
</organism>
<protein>
    <submittedName>
        <fullName evidence="3">Cytosine deaminase</fullName>
    </submittedName>
</protein>
<dbReference type="GO" id="GO:0016814">
    <property type="term" value="F:hydrolase activity, acting on carbon-nitrogen (but not peptide) bonds, in cyclic amidines"/>
    <property type="evidence" value="ECO:0007669"/>
    <property type="project" value="TreeGrafter"/>
</dbReference>
<feature type="region of interest" description="Disordered" evidence="1">
    <location>
        <begin position="1"/>
        <end position="58"/>
    </location>
</feature>
<sequence length="470" mass="49513">MGGCSSARCRPGPGAALRPPAAGGPVGLDAGNVSPPGRVRDRRAVAGRPAGPDHRPGAVAWHDGRVVDDDATTVIQDVRPWGGDPADVGVAGDRIAWVRPAGTTPPAPGAEVVEGHGLLALPGLVNTHAHADKSWWGLPWQSYGGEGGTQGRIAHERARRDELGIPSAPVAERVLREYLRTGTTRVRTHVDVDLGLGLRGIEAVREAAAALDGAIELTVVAFPQDGVLRRPGVLELLDRAARTGAEHVGGLDPALIDRDPVGQLDGLFRIAAEHGCGLDIHLHEPGDLGAFEIDLILDRVERDGIAPGKVNVAHGFAVVDVDPARRRDLLDRMGALGVTMTTVAPVRMRQLPLAEMDAAGVRFGLGTDGIRDLWSPYGDGDLLGIAWQYARAGGVVRDEDLRRVVELATRDGAAFVTDEVHDLVPGSRADVVLLDAENPMDALVRRVPRSAVVAGGRVVDLAALAARPWE</sequence>
<dbReference type="OrthoDB" id="3366604at2"/>
<dbReference type="Pfam" id="PF07969">
    <property type="entry name" value="Amidohydro_3"/>
    <property type="match status" value="1"/>
</dbReference>
<evidence type="ECO:0000313" key="3">
    <source>
        <dbReference type="EMBL" id="TKR24151.1"/>
    </source>
</evidence>
<comment type="caution">
    <text evidence="3">The sequence shown here is derived from an EMBL/GenBank/DDBJ whole genome shotgun (WGS) entry which is preliminary data.</text>
</comment>
<dbReference type="InterPro" id="IPR013108">
    <property type="entry name" value="Amidohydro_3"/>
</dbReference>
<dbReference type="PANTHER" id="PTHR32027:SF9">
    <property type="entry name" value="BLL3847 PROTEIN"/>
    <property type="match status" value="1"/>
</dbReference>
<dbReference type="Gene3D" id="2.30.40.10">
    <property type="entry name" value="Urease, subunit C, domain 1"/>
    <property type="match status" value="1"/>
</dbReference>
<evidence type="ECO:0000259" key="2">
    <source>
        <dbReference type="Pfam" id="PF07969"/>
    </source>
</evidence>
<dbReference type="CDD" id="cd01293">
    <property type="entry name" value="Bact_CD"/>
    <property type="match status" value="1"/>
</dbReference>
<dbReference type="InterPro" id="IPR011059">
    <property type="entry name" value="Metal-dep_hydrolase_composite"/>
</dbReference>
<dbReference type="AlphaFoldDB" id="A0A7Z8JZR7"/>
<reference evidence="3 4" key="1">
    <citation type="submission" date="2019-05" db="EMBL/GenBank/DDBJ databases">
        <title>Genome sequence of Cellulomonas hominis strain CS1.</title>
        <authorList>
            <person name="Belmont J."/>
            <person name="Maclea K.S."/>
        </authorList>
    </citation>
    <scope>NUCLEOTIDE SEQUENCE [LARGE SCALE GENOMIC DNA]</scope>
    <source>
        <strain evidence="3 4">CS1</strain>
    </source>
</reference>